<evidence type="ECO:0000313" key="4">
    <source>
        <dbReference type="Proteomes" id="UP001165060"/>
    </source>
</evidence>
<accession>A0ABQ6MYM5</accession>
<keyword evidence="4" id="KW-1185">Reference proteome</keyword>
<proteinExistence type="predicted"/>
<reference evidence="3 4" key="1">
    <citation type="journal article" date="2023" name="Commun. Biol.">
        <title>Genome analysis of Parmales, the sister group of diatoms, reveals the evolutionary specialization of diatoms from phago-mixotrophs to photoautotrophs.</title>
        <authorList>
            <person name="Ban H."/>
            <person name="Sato S."/>
            <person name="Yoshikawa S."/>
            <person name="Yamada K."/>
            <person name="Nakamura Y."/>
            <person name="Ichinomiya M."/>
            <person name="Sato N."/>
            <person name="Blanc-Mathieu R."/>
            <person name="Endo H."/>
            <person name="Kuwata A."/>
            <person name="Ogata H."/>
        </authorList>
    </citation>
    <scope>NUCLEOTIDE SEQUENCE [LARGE SCALE GENOMIC DNA]</scope>
</reference>
<organism evidence="3 4">
    <name type="scientific">Tetraparma gracilis</name>
    <dbReference type="NCBI Taxonomy" id="2962635"/>
    <lineage>
        <taxon>Eukaryota</taxon>
        <taxon>Sar</taxon>
        <taxon>Stramenopiles</taxon>
        <taxon>Ochrophyta</taxon>
        <taxon>Bolidophyceae</taxon>
        <taxon>Parmales</taxon>
        <taxon>Triparmaceae</taxon>
        <taxon>Tetraparma</taxon>
    </lineage>
</organism>
<dbReference type="Pfam" id="PF00160">
    <property type="entry name" value="Pro_isomerase"/>
    <property type="match status" value="1"/>
</dbReference>
<dbReference type="PROSITE" id="PS50072">
    <property type="entry name" value="CSA_PPIASE_2"/>
    <property type="match status" value="1"/>
</dbReference>
<feature type="signal peptide" evidence="1">
    <location>
        <begin position="1"/>
        <end position="21"/>
    </location>
</feature>
<evidence type="ECO:0000256" key="1">
    <source>
        <dbReference type="SAM" id="SignalP"/>
    </source>
</evidence>
<sequence length="279" mass="29291">MSIVPWPACFVFFLLLLPTQPLHLGVVPRRAILSAPSLALVPSLLLPFPSLALETPPVTHLVRFGVRSPSSPPVYLTLGMYGSVAPASVASVLQLASGTYLANCVPSPARSTAREALEGRRAVASCEASRGEGAGYDGSTLWRIVKDERIDVGAVRSKFLGREEPAFPDEGMGVGVGVDAKGAVSVIKGGGGGFGFSITPTTGPHPSLAKHVVIGHVVEGLDSLAALNEVGVRKPSFGSGGELRDKPSRECRYGSYETGCTDYKPLQKWELVDVSVKKA</sequence>
<keyword evidence="1" id="KW-0732">Signal</keyword>
<dbReference type="Proteomes" id="UP001165060">
    <property type="component" value="Unassembled WGS sequence"/>
</dbReference>
<dbReference type="InterPro" id="IPR029000">
    <property type="entry name" value="Cyclophilin-like_dom_sf"/>
</dbReference>
<dbReference type="Gene3D" id="2.40.100.10">
    <property type="entry name" value="Cyclophilin-like"/>
    <property type="match status" value="1"/>
</dbReference>
<feature type="chain" id="PRO_5046024579" description="PPIase cyclophilin-type domain-containing protein" evidence="1">
    <location>
        <begin position="22"/>
        <end position="279"/>
    </location>
</feature>
<dbReference type="SUPFAM" id="SSF50891">
    <property type="entry name" value="Cyclophilin-like"/>
    <property type="match status" value="1"/>
</dbReference>
<dbReference type="InterPro" id="IPR002130">
    <property type="entry name" value="Cyclophilin-type_PPIase_dom"/>
</dbReference>
<evidence type="ECO:0000259" key="2">
    <source>
        <dbReference type="PROSITE" id="PS50072"/>
    </source>
</evidence>
<name>A0ABQ6MYM5_9STRA</name>
<comment type="caution">
    <text evidence="3">The sequence shown here is derived from an EMBL/GenBank/DDBJ whole genome shotgun (WGS) entry which is preliminary data.</text>
</comment>
<evidence type="ECO:0000313" key="3">
    <source>
        <dbReference type="EMBL" id="GMI35241.1"/>
    </source>
</evidence>
<dbReference type="EMBL" id="BRYB01003353">
    <property type="protein sequence ID" value="GMI35241.1"/>
    <property type="molecule type" value="Genomic_DNA"/>
</dbReference>
<gene>
    <name evidence="3" type="ORF">TeGR_g12284</name>
</gene>
<feature type="domain" description="PPIase cyclophilin-type" evidence="2">
    <location>
        <begin position="63"/>
        <end position="258"/>
    </location>
</feature>
<protein>
    <recommendedName>
        <fullName evidence="2">PPIase cyclophilin-type domain-containing protein</fullName>
    </recommendedName>
</protein>